<feature type="domain" description="TLC" evidence="9">
    <location>
        <begin position="103"/>
        <end position="308"/>
    </location>
</feature>
<organism evidence="10">
    <name type="scientific">Hirondellea gigas</name>
    <dbReference type="NCBI Taxonomy" id="1518452"/>
    <lineage>
        <taxon>Eukaryota</taxon>
        <taxon>Metazoa</taxon>
        <taxon>Ecdysozoa</taxon>
        <taxon>Arthropoda</taxon>
        <taxon>Crustacea</taxon>
        <taxon>Multicrustacea</taxon>
        <taxon>Malacostraca</taxon>
        <taxon>Eumalacostraca</taxon>
        <taxon>Peracarida</taxon>
        <taxon>Amphipoda</taxon>
        <taxon>Amphilochidea</taxon>
        <taxon>Lysianassida</taxon>
        <taxon>Lysianassidira</taxon>
        <taxon>Lysianassoidea</taxon>
        <taxon>Lysianassidae</taxon>
        <taxon>Hirondellea</taxon>
    </lineage>
</organism>
<proteinExistence type="evidence at transcript level"/>
<evidence type="ECO:0000313" key="10">
    <source>
        <dbReference type="EMBL" id="LAC26763.1"/>
    </source>
</evidence>
<dbReference type="GO" id="GO:0016020">
    <property type="term" value="C:membrane"/>
    <property type="evidence" value="ECO:0007669"/>
    <property type="project" value="UniProtKB-SubCell"/>
</dbReference>
<accession>A0A6A7G9H8</accession>
<evidence type="ECO:0000259" key="9">
    <source>
        <dbReference type="PROSITE" id="PS50922"/>
    </source>
</evidence>
<dbReference type="GO" id="GO:0050291">
    <property type="term" value="F:sphingosine N-acyltransferase activity"/>
    <property type="evidence" value="ECO:0007669"/>
    <property type="project" value="InterPro"/>
</dbReference>
<evidence type="ECO:0000256" key="6">
    <source>
        <dbReference type="ARBA" id="ARBA00023136"/>
    </source>
</evidence>
<dbReference type="PROSITE" id="PS50922">
    <property type="entry name" value="TLC"/>
    <property type="match status" value="1"/>
</dbReference>
<comment type="subcellular location">
    <subcellularLocation>
        <location evidence="1">Membrane</location>
        <topology evidence="1">Multi-pass membrane protein</topology>
    </subcellularLocation>
</comment>
<evidence type="ECO:0000256" key="2">
    <source>
        <dbReference type="ARBA" id="ARBA00004760"/>
    </source>
</evidence>
<dbReference type="PANTHER" id="PTHR12560">
    <property type="entry name" value="LONGEVITY ASSURANCE FACTOR 1 LAG1"/>
    <property type="match status" value="1"/>
</dbReference>
<feature type="transmembrane region" description="Helical" evidence="8">
    <location>
        <begin position="282"/>
        <end position="302"/>
    </location>
</feature>
<keyword evidence="5 8" id="KW-1133">Transmembrane helix</keyword>
<evidence type="ECO:0000256" key="4">
    <source>
        <dbReference type="ARBA" id="ARBA00022692"/>
    </source>
</evidence>
<sequence>MATKQRILRVFVLGAVVGIFATVPRILSNNRKFAAEAPVDFPGGFDGTLRGQAAYPKPRDLWVSLVAVVGFIIIRVAVKRPFMSVGEIVVAHKEKWSSRERHERVERFAAVAFKLVYFCIESFAGYYFFIQYDFFLDVLGGTGRSEDVFSNWPYQPIYNGQQYYFLIHFGYNLHNLIYQSIMIKRRNDFLEMTLHHLCTTFLGFIAFLLNFQHQGMMIIFLHDISDIFVYAVKAAVDTGKTSLTLTCYALMLLSWSYTRLYVYPTRFIWTSIYFDRIGKPEIVFLVLLLCLHIYWFSLFLLMGYNFATKGEQNDIINKIEVNDDPISVAKSAKKASISARKAVEEMNQRDHIKKRA</sequence>
<reference evidence="10" key="1">
    <citation type="submission" date="2017-11" db="EMBL/GenBank/DDBJ databases">
        <title>The sensing device of the deep-sea amphipod.</title>
        <authorList>
            <person name="Kobayashi H."/>
            <person name="Nagahama T."/>
            <person name="Arai W."/>
            <person name="Sasagawa Y."/>
            <person name="Umeda M."/>
            <person name="Hayashi T."/>
            <person name="Nikaido I."/>
            <person name="Watanabe H."/>
            <person name="Oguri K."/>
            <person name="Kitazato H."/>
            <person name="Fujioka K."/>
            <person name="Kido Y."/>
            <person name="Takami H."/>
        </authorList>
    </citation>
    <scope>NUCLEOTIDE SEQUENCE</scope>
    <source>
        <tissue evidence="10">Whole body</tissue>
    </source>
</reference>
<evidence type="ECO:0000256" key="3">
    <source>
        <dbReference type="ARBA" id="ARBA00004991"/>
    </source>
</evidence>
<feature type="transmembrane region" description="Helical" evidence="8">
    <location>
        <begin position="7"/>
        <end position="27"/>
    </location>
</feature>
<feature type="transmembrane region" description="Helical" evidence="8">
    <location>
        <begin position="61"/>
        <end position="78"/>
    </location>
</feature>
<evidence type="ECO:0000256" key="7">
    <source>
        <dbReference type="PROSITE-ProRule" id="PRU00205"/>
    </source>
</evidence>
<feature type="transmembrane region" description="Helical" evidence="8">
    <location>
        <begin position="243"/>
        <end position="262"/>
    </location>
</feature>
<dbReference type="EMBL" id="IACT01007649">
    <property type="protein sequence ID" value="LAC26763.1"/>
    <property type="molecule type" value="mRNA"/>
</dbReference>
<feature type="transmembrane region" description="Helical" evidence="8">
    <location>
        <begin position="108"/>
        <end position="129"/>
    </location>
</feature>
<comment type="pathway">
    <text evidence="2">Lipid metabolism; sphingolipid metabolism.</text>
</comment>
<dbReference type="InterPro" id="IPR006634">
    <property type="entry name" value="TLC-dom"/>
</dbReference>
<dbReference type="SMART" id="SM00724">
    <property type="entry name" value="TLC"/>
    <property type="match status" value="1"/>
</dbReference>
<dbReference type="GO" id="GO:0046513">
    <property type="term" value="P:ceramide biosynthetic process"/>
    <property type="evidence" value="ECO:0007669"/>
    <property type="project" value="InterPro"/>
</dbReference>
<evidence type="ECO:0000256" key="1">
    <source>
        <dbReference type="ARBA" id="ARBA00004141"/>
    </source>
</evidence>
<dbReference type="PANTHER" id="PTHR12560:SF0">
    <property type="entry name" value="LD18904P"/>
    <property type="match status" value="1"/>
</dbReference>
<keyword evidence="4 7" id="KW-0812">Transmembrane</keyword>
<dbReference type="GO" id="GO:0005783">
    <property type="term" value="C:endoplasmic reticulum"/>
    <property type="evidence" value="ECO:0007669"/>
    <property type="project" value="TreeGrafter"/>
</dbReference>
<evidence type="ECO:0000256" key="5">
    <source>
        <dbReference type="ARBA" id="ARBA00022989"/>
    </source>
</evidence>
<dbReference type="AlphaFoldDB" id="A0A6A7G9H8"/>
<keyword evidence="6 7" id="KW-0472">Membrane</keyword>
<dbReference type="InterPro" id="IPR016439">
    <property type="entry name" value="Lag1/Lac1-like"/>
</dbReference>
<feature type="transmembrane region" description="Helical" evidence="8">
    <location>
        <begin position="193"/>
        <end position="211"/>
    </location>
</feature>
<dbReference type="UniPathway" id="UPA00222"/>
<dbReference type="Pfam" id="PF03798">
    <property type="entry name" value="TRAM_LAG1_CLN8"/>
    <property type="match status" value="1"/>
</dbReference>
<name>A0A6A7G9H8_9CRUS</name>
<evidence type="ECO:0000256" key="8">
    <source>
        <dbReference type="SAM" id="Phobius"/>
    </source>
</evidence>
<comment type="pathway">
    <text evidence="3">Sphingolipid metabolism.</text>
</comment>
<feature type="transmembrane region" description="Helical" evidence="8">
    <location>
        <begin position="163"/>
        <end position="181"/>
    </location>
</feature>
<protein>
    <submittedName>
        <fullName evidence="10">LAG1 longevity assurance</fullName>
    </submittedName>
</protein>